<dbReference type="EMBL" id="JAPJZH010000006">
    <property type="protein sequence ID" value="MDA4845997.1"/>
    <property type="molecule type" value="Genomic_DNA"/>
</dbReference>
<organism evidence="1 2">
    <name type="scientific">Hoeflea poritis</name>
    <dbReference type="NCBI Taxonomy" id="2993659"/>
    <lineage>
        <taxon>Bacteria</taxon>
        <taxon>Pseudomonadati</taxon>
        <taxon>Pseudomonadota</taxon>
        <taxon>Alphaproteobacteria</taxon>
        <taxon>Hyphomicrobiales</taxon>
        <taxon>Rhizobiaceae</taxon>
        <taxon>Hoeflea</taxon>
    </lineage>
</organism>
<accession>A0ABT4VMT1</accession>
<proteinExistence type="predicted"/>
<evidence type="ECO:0000313" key="1">
    <source>
        <dbReference type="EMBL" id="MDA4845997.1"/>
    </source>
</evidence>
<comment type="caution">
    <text evidence="1">The sequence shown here is derived from an EMBL/GenBank/DDBJ whole genome shotgun (WGS) entry which is preliminary data.</text>
</comment>
<name>A0ABT4VMT1_9HYPH</name>
<dbReference type="RefSeq" id="WP_271089712.1">
    <property type="nucleotide sequence ID" value="NZ_JAPJZH010000006.1"/>
</dbReference>
<sequence length="122" mass="13053">MSLTPANHYQLEGANSTIVYGPDIAGRPHIVLNDRVFDEVSVEPTSAGELATAVIDLAPDVYTKRITVLIPPVHVSAGPQPVETIAVFSTHRTSAQGTQPLVGQLIEYEIEIVKGTADHILT</sequence>
<evidence type="ECO:0000313" key="2">
    <source>
        <dbReference type="Proteomes" id="UP001148313"/>
    </source>
</evidence>
<gene>
    <name evidence="1" type="ORF">OOZ53_11600</name>
</gene>
<protein>
    <submittedName>
        <fullName evidence="1">Uncharacterized protein</fullName>
    </submittedName>
</protein>
<keyword evidence="2" id="KW-1185">Reference proteome</keyword>
<dbReference type="Proteomes" id="UP001148313">
    <property type="component" value="Unassembled WGS sequence"/>
</dbReference>
<reference evidence="1" key="1">
    <citation type="submission" date="2022-11" db="EMBL/GenBank/DDBJ databases">
        <title>Hoeflea poritis sp. nov., isolated from scleractinian coral Porites lutea.</title>
        <authorList>
            <person name="Zhang G."/>
            <person name="Wei Q."/>
            <person name="Cai L."/>
        </authorList>
    </citation>
    <scope>NUCLEOTIDE SEQUENCE</scope>
    <source>
        <strain evidence="1">E7-10</strain>
    </source>
</reference>